<dbReference type="HOGENOM" id="CLU_1664445_0_0_4"/>
<accession>E0N6G4</accession>
<dbReference type="EMBL" id="AEEF01000001">
    <property type="protein sequence ID" value="EFM05472.1"/>
    <property type="molecule type" value="Genomic_DNA"/>
</dbReference>
<sequence length="152" mass="17627">MTTPTPKTENPNRYRALDLWCNDFTQHLNFHLGSAFKYIFLHKEDGGRDDLEKALWHLRRQRKDEPKFKKLKNKLYFKLSEKLDACGFDTDTDTDTGQALDAILYAASEYDEDNISWAIAYVRTLLKKMPPETEQASHSESPMPPETERGGI</sequence>
<evidence type="ECO:0000313" key="3">
    <source>
        <dbReference type="Proteomes" id="UP000005526"/>
    </source>
</evidence>
<organism evidence="2 3">
    <name type="scientific">Neisseria meningitidis serogroup B (strain ATCC 13091 / M2091)</name>
    <dbReference type="NCBI Taxonomy" id="862513"/>
    <lineage>
        <taxon>Bacteria</taxon>
        <taxon>Pseudomonadati</taxon>
        <taxon>Pseudomonadota</taxon>
        <taxon>Betaproteobacteria</taxon>
        <taxon>Neisseriales</taxon>
        <taxon>Neisseriaceae</taxon>
        <taxon>Neisseria</taxon>
    </lineage>
</organism>
<proteinExistence type="predicted"/>
<reference evidence="2 3" key="1">
    <citation type="submission" date="2010-07" db="EMBL/GenBank/DDBJ databases">
        <authorList>
            <person name="Muzny D."/>
            <person name="Qin X."/>
            <person name="Deng J."/>
            <person name="Jiang H."/>
            <person name="Liu Y."/>
            <person name="Qu J."/>
            <person name="Song X.-Z."/>
            <person name="Zhang L."/>
            <person name="Thornton R."/>
            <person name="Coyle M."/>
            <person name="Francisco L."/>
            <person name="Jackson L."/>
            <person name="Javaid M."/>
            <person name="Korchina V."/>
            <person name="Kovar C."/>
            <person name="Mata R."/>
            <person name="Mathew T."/>
            <person name="Ngo R."/>
            <person name="Nguyen L."/>
            <person name="Nguyen N."/>
            <person name="Okwuonu G."/>
            <person name="Ongeri F."/>
            <person name="Pham C."/>
            <person name="Simmons D."/>
            <person name="Wilczek-Boney K."/>
            <person name="Hale W."/>
            <person name="Jakkamsetti A."/>
            <person name="Pham P."/>
            <person name="Ruth R."/>
            <person name="San Lucas F."/>
            <person name="Warren J."/>
            <person name="Zhang J."/>
            <person name="Zhao Z."/>
            <person name="Zhou C."/>
            <person name="Zhu D."/>
            <person name="Lee S."/>
            <person name="Bess C."/>
            <person name="Blankenburg K."/>
            <person name="Forbes L."/>
            <person name="Fu Q."/>
            <person name="Gubbala S."/>
            <person name="Hirani K."/>
            <person name="Jayaseelan J.C."/>
            <person name="Lara F."/>
            <person name="Munidasa M."/>
            <person name="Palculict T."/>
            <person name="Patil S."/>
            <person name="Pu L.-L."/>
            <person name="Saada N."/>
            <person name="Tang L."/>
            <person name="Weissenberger G."/>
            <person name="Zhu Y."/>
            <person name="Hemphill L."/>
            <person name="Shang Y."/>
            <person name="Youmans B."/>
            <person name="Ayvaz T."/>
            <person name="Ross M."/>
            <person name="Santibanez J."/>
            <person name="Aqrawi P."/>
            <person name="Gross S."/>
            <person name="Joshi V."/>
            <person name="Fowler G."/>
            <person name="Nazareth L."/>
            <person name="Reid J."/>
            <person name="Worley K."/>
            <person name="Petrosino J."/>
            <person name="Highlander S."/>
            <person name="Gibbs R."/>
        </authorList>
    </citation>
    <scope>NUCLEOTIDE SEQUENCE [LARGE SCALE GENOMIC DNA]</scope>
    <source>
        <strain evidence="2 3">ATCC 13091</strain>
    </source>
</reference>
<name>E0N6G4_NEIM3</name>
<protein>
    <recommendedName>
        <fullName evidence="4">Phage associated protein</fullName>
    </recommendedName>
</protein>
<dbReference type="AlphaFoldDB" id="E0N6G4"/>
<feature type="region of interest" description="Disordered" evidence="1">
    <location>
        <begin position="130"/>
        <end position="152"/>
    </location>
</feature>
<dbReference type="Proteomes" id="UP000005526">
    <property type="component" value="Unassembled WGS sequence"/>
</dbReference>
<gene>
    <name evidence="2" type="ORF">HMPREF0602_0094</name>
</gene>
<evidence type="ECO:0000256" key="1">
    <source>
        <dbReference type="SAM" id="MobiDB-lite"/>
    </source>
</evidence>
<dbReference type="RefSeq" id="WP_002212395.1">
    <property type="nucleotide sequence ID" value="NZ_GL397187.1"/>
</dbReference>
<evidence type="ECO:0000313" key="2">
    <source>
        <dbReference type="EMBL" id="EFM05472.1"/>
    </source>
</evidence>
<comment type="caution">
    <text evidence="2">The sequence shown here is derived from an EMBL/GenBank/DDBJ whole genome shotgun (WGS) entry which is preliminary data.</text>
</comment>
<evidence type="ECO:0008006" key="4">
    <source>
        <dbReference type="Google" id="ProtNLM"/>
    </source>
</evidence>